<dbReference type="EMBL" id="GL983987">
    <property type="protein sequence ID" value="EGR30494.1"/>
    <property type="molecule type" value="Genomic_DNA"/>
</dbReference>
<feature type="non-terminal residue" evidence="5">
    <location>
        <position position="551"/>
    </location>
</feature>
<proteinExistence type="inferred from homology"/>
<dbReference type="Pfam" id="PF22669">
    <property type="entry name" value="Exo_endo_phos2"/>
    <property type="match status" value="1"/>
</dbReference>
<gene>
    <name evidence="5" type="ORF">IMG5_130860</name>
</gene>
<accession>G0QWC2</accession>
<comment type="similarity">
    <text evidence="1">Belongs to the synaptojanin family.</text>
</comment>
<comment type="similarity">
    <text evidence="2">In the central section; belongs to the inositol 1,4,5-trisphosphate 5-phosphatase family.</text>
</comment>
<dbReference type="GO" id="GO:0043812">
    <property type="term" value="F:phosphatidylinositol-4-phosphate phosphatase activity"/>
    <property type="evidence" value="ECO:0007669"/>
    <property type="project" value="TreeGrafter"/>
</dbReference>
<dbReference type="GeneID" id="14906598"/>
<organism evidence="5 6">
    <name type="scientific">Ichthyophthirius multifiliis</name>
    <name type="common">White spot disease agent</name>
    <name type="synonym">Ich</name>
    <dbReference type="NCBI Taxonomy" id="5932"/>
    <lineage>
        <taxon>Eukaryota</taxon>
        <taxon>Sar</taxon>
        <taxon>Alveolata</taxon>
        <taxon>Ciliophora</taxon>
        <taxon>Intramacronucleata</taxon>
        <taxon>Oligohymenophorea</taxon>
        <taxon>Hymenostomatida</taxon>
        <taxon>Ophryoglenina</taxon>
        <taxon>Ichthyophthirius</taxon>
    </lineage>
</organism>
<dbReference type="eggNOG" id="KOG0566">
    <property type="taxonomic scope" value="Eukaryota"/>
</dbReference>
<dbReference type="RefSeq" id="XP_004032081.1">
    <property type="nucleotide sequence ID" value="XM_004032033.1"/>
</dbReference>
<evidence type="ECO:0000256" key="3">
    <source>
        <dbReference type="ARBA" id="ARBA00013044"/>
    </source>
</evidence>
<dbReference type="Proteomes" id="UP000008983">
    <property type="component" value="Unassembled WGS sequence"/>
</dbReference>
<evidence type="ECO:0000256" key="2">
    <source>
        <dbReference type="ARBA" id="ARBA00009678"/>
    </source>
</evidence>
<dbReference type="PROSITE" id="PS50275">
    <property type="entry name" value="SAC"/>
    <property type="match status" value="1"/>
</dbReference>
<dbReference type="SUPFAM" id="SSF56219">
    <property type="entry name" value="DNase I-like"/>
    <property type="match status" value="1"/>
</dbReference>
<dbReference type="InterPro" id="IPR000300">
    <property type="entry name" value="IPPc"/>
</dbReference>
<dbReference type="AlphaFoldDB" id="G0QWC2"/>
<dbReference type="Pfam" id="PF02383">
    <property type="entry name" value="Syja_N"/>
    <property type="match status" value="1"/>
</dbReference>
<keyword evidence="6" id="KW-1185">Reference proteome</keyword>
<reference evidence="5 6" key="1">
    <citation type="submission" date="2011-07" db="EMBL/GenBank/DDBJ databases">
        <authorList>
            <person name="Coyne R."/>
            <person name="Brami D."/>
            <person name="Johnson J."/>
            <person name="Hostetler J."/>
            <person name="Hannick L."/>
            <person name="Clark T."/>
            <person name="Cassidy-Hanley D."/>
            <person name="Inman J."/>
        </authorList>
    </citation>
    <scope>NUCLEOTIDE SEQUENCE [LARGE SCALE GENOMIC DNA]</scope>
    <source>
        <strain evidence="5 6">G5</strain>
    </source>
</reference>
<dbReference type="OrthoDB" id="405996at2759"/>
<evidence type="ECO:0000256" key="1">
    <source>
        <dbReference type="ARBA" id="ARBA00008943"/>
    </source>
</evidence>
<feature type="domain" description="SAC" evidence="4">
    <location>
        <begin position="82"/>
        <end position="332"/>
    </location>
</feature>
<dbReference type="PANTHER" id="PTHR45662">
    <property type="entry name" value="PHOSPHATIDYLINOSITIDE PHOSPHATASE SAC1"/>
    <property type="match status" value="1"/>
</dbReference>
<evidence type="ECO:0000313" key="6">
    <source>
        <dbReference type="Proteomes" id="UP000008983"/>
    </source>
</evidence>
<dbReference type="PANTHER" id="PTHR45662:SF2">
    <property type="entry name" value="PHOSPHATIDYLINOSITOL-3-PHOSPHATASE SAC1"/>
    <property type="match status" value="1"/>
</dbReference>
<dbReference type="InterPro" id="IPR002013">
    <property type="entry name" value="SAC_dom"/>
</dbReference>
<dbReference type="GO" id="GO:0004439">
    <property type="term" value="F:phosphatidylinositol-4,5-bisphosphate 5-phosphatase activity"/>
    <property type="evidence" value="ECO:0007669"/>
    <property type="project" value="UniProtKB-EC"/>
</dbReference>
<dbReference type="InterPro" id="IPR036691">
    <property type="entry name" value="Endo/exonu/phosph_ase_sf"/>
</dbReference>
<dbReference type="STRING" id="857967.G0QWC2"/>
<evidence type="ECO:0000313" key="5">
    <source>
        <dbReference type="EMBL" id="EGR30494.1"/>
    </source>
</evidence>
<dbReference type="GO" id="GO:0046856">
    <property type="term" value="P:phosphatidylinositol dephosphorylation"/>
    <property type="evidence" value="ECO:0007669"/>
    <property type="project" value="InterPro"/>
</dbReference>
<dbReference type="Gene3D" id="3.60.10.10">
    <property type="entry name" value="Endonuclease/exonuclease/phosphatase"/>
    <property type="match status" value="1"/>
</dbReference>
<dbReference type="EC" id="3.1.3.36" evidence="3"/>
<evidence type="ECO:0000259" key="4">
    <source>
        <dbReference type="PROSITE" id="PS50275"/>
    </source>
</evidence>
<dbReference type="InParanoid" id="G0QWC2"/>
<dbReference type="GO" id="GO:0005783">
    <property type="term" value="C:endoplasmic reticulum"/>
    <property type="evidence" value="ECO:0007669"/>
    <property type="project" value="TreeGrafter"/>
</dbReference>
<protein>
    <recommendedName>
        <fullName evidence="3">phosphoinositide 5-phosphatase</fullName>
        <ecNumber evidence="3">3.1.3.36</ecNumber>
    </recommendedName>
</protein>
<sequence length="551" mass="65058">MKYMKLLATNDFGGSNQKSQVENPLEKKVNYQNIQVVQVNTYASRFELEYKSKKPEVNKKLIIEKNKKIYETESERNILKRKWTKYRNLYKKYKKSIDEEGNVANFTEIEQFFFYQNYCCSHIQIRGTVPTFWGQTGISAKTKITRGYEYTNSAFLKHFDDLRNTYKYVLSVNLMKKHNENEQLVTESYEAHLKNNCLDFVRYRFFDFHTVCKDQRYEKVNPTIKELHEMSVNFGFFAEDIQTGETIQEQNGVVRTNCLDCLDRTNVFQNKIGLDMLDVQLQQLDIILKEEFNEEPLDHLDNNNIKTNHPFMVKFKCAWADCGDNISKHYTGTGSTHTDVTKKGKRDFEGMLQHGQKTISRFYLQNFEDTIKQETIDIVLGQQLNNIVNVFEEEDKVGIQQQQGCTAIKFNLDDTSLNFMNIHLDQGNSKYKLQNLSSLHSSIYKQNKSYSKYNDKLEYIDYNFLFGDTGYSNQLMNTQILQCIQNYEQNKLSNKEKAEKSLNILLENDEFNINKKNLQLLDQYYEQQIKFLPNYKYLDNSNDYDTNFTPA</sequence>
<name>G0QWC2_ICHMU</name>